<organism evidence="1 2">
    <name type="scientific">Schizopora paradoxa</name>
    <dbReference type="NCBI Taxonomy" id="27342"/>
    <lineage>
        <taxon>Eukaryota</taxon>
        <taxon>Fungi</taxon>
        <taxon>Dikarya</taxon>
        <taxon>Basidiomycota</taxon>
        <taxon>Agaricomycotina</taxon>
        <taxon>Agaricomycetes</taxon>
        <taxon>Hymenochaetales</taxon>
        <taxon>Schizoporaceae</taxon>
        <taxon>Schizopora</taxon>
    </lineage>
</organism>
<evidence type="ECO:0000313" key="1">
    <source>
        <dbReference type="EMBL" id="KLO18773.1"/>
    </source>
</evidence>
<keyword evidence="2" id="KW-1185">Reference proteome</keyword>
<protein>
    <submittedName>
        <fullName evidence="1">Uncharacterized protein</fullName>
    </submittedName>
</protein>
<dbReference type="AlphaFoldDB" id="A0A0H2SAL9"/>
<name>A0A0H2SAL9_9AGAM</name>
<dbReference type="Proteomes" id="UP000053477">
    <property type="component" value="Unassembled WGS sequence"/>
</dbReference>
<dbReference type="InParanoid" id="A0A0H2SAL9"/>
<gene>
    <name evidence="1" type="ORF">SCHPADRAFT_993228</name>
</gene>
<proteinExistence type="predicted"/>
<accession>A0A0H2SAL9</accession>
<sequence>MDAISHRLALRNVRSTVEQIETLLEHRNITVFERHSDRLHLSSDEEKKLARLRDKLVGYVRPGRSTCEVSLNEVIRLTVEDPMLWRFLQPLLDHSPSKHVYEESFEIHGLWSNAIKSCDPATNFPGTRYLEDNYAALLKSIKNETYPFLAPRYLLNMLNLNQTGNELYFLVMLWRSYVERVLQSDHPEGRIEWDTLNRCFGRLPAGVIRFSFASPLTVCDLISRLVELKKEELVPSLFAVFFRKPALDSNAKTVYKQLSIDKSHFRARLTSLHYGAFLSASNPGLIKLLEARGKVPLLDTVLNGDLLWKRYCEALGEVSRYYRTGLIDSDVYNHADFLLALTDGVDPRWTFLILLVECFAAVDLYCKNAAETIIDQLPKYTKLSPKHLGYLREMNGFSNFPLFDNVPYLRRFRVKEKIYITSDHLPETYNVPFNSSDGLRDLSVDTMTLSGDSILWLSIDGSRSPLRVKNHYPVLAAVGESGVEYYVAAVVVRPVYYFAYVEDGASTITYTDECGEHHTSSQFFVLTRRYLDETTSPFTWRAFWPQKDPEYAPISESAMQDDIHLESLLHYIRESSASLYAY</sequence>
<reference evidence="1 2" key="1">
    <citation type="submission" date="2015-04" db="EMBL/GenBank/DDBJ databases">
        <title>Complete genome sequence of Schizopora paradoxa KUC8140, a cosmopolitan wood degrader in East Asia.</title>
        <authorList>
            <consortium name="DOE Joint Genome Institute"/>
            <person name="Min B."/>
            <person name="Park H."/>
            <person name="Jang Y."/>
            <person name="Kim J.-J."/>
            <person name="Kim K.H."/>
            <person name="Pangilinan J."/>
            <person name="Lipzen A."/>
            <person name="Riley R."/>
            <person name="Grigoriev I.V."/>
            <person name="Spatafora J.W."/>
            <person name="Choi I.-G."/>
        </authorList>
    </citation>
    <scope>NUCLEOTIDE SEQUENCE [LARGE SCALE GENOMIC DNA]</scope>
    <source>
        <strain evidence="1 2">KUC8140</strain>
    </source>
</reference>
<evidence type="ECO:0000313" key="2">
    <source>
        <dbReference type="Proteomes" id="UP000053477"/>
    </source>
</evidence>
<dbReference type="EMBL" id="KQ085891">
    <property type="protein sequence ID" value="KLO18773.1"/>
    <property type="molecule type" value="Genomic_DNA"/>
</dbReference>